<keyword evidence="1" id="KW-0812">Transmembrane</keyword>
<feature type="transmembrane region" description="Helical" evidence="1">
    <location>
        <begin position="7"/>
        <end position="26"/>
    </location>
</feature>
<protein>
    <submittedName>
        <fullName evidence="3">Putative tricarboxylic transport membrane protein</fullName>
    </submittedName>
</protein>
<proteinExistence type="predicted"/>
<evidence type="ECO:0000313" key="3">
    <source>
        <dbReference type="EMBL" id="ROQ25065.1"/>
    </source>
</evidence>
<keyword evidence="1" id="KW-0472">Membrane</keyword>
<evidence type="ECO:0000259" key="2">
    <source>
        <dbReference type="Pfam" id="PF07331"/>
    </source>
</evidence>
<dbReference type="AlphaFoldDB" id="A0A3N1P934"/>
<gene>
    <name evidence="3" type="ORF">EDC28_106315</name>
</gene>
<dbReference type="Proteomes" id="UP000268033">
    <property type="component" value="Unassembled WGS sequence"/>
</dbReference>
<feature type="domain" description="DUF1468" evidence="2">
    <location>
        <begin position="9"/>
        <end position="148"/>
    </location>
</feature>
<feature type="transmembrane region" description="Helical" evidence="1">
    <location>
        <begin position="75"/>
        <end position="94"/>
    </location>
</feature>
<comment type="caution">
    <text evidence="3">The sequence shown here is derived from an EMBL/GenBank/DDBJ whole genome shotgun (WGS) entry which is preliminary data.</text>
</comment>
<dbReference type="Pfam" id="PF07331">
    <property type="entry name" value="TctB"/>
    <property type="match status" value="1"/>
</dbReference>
<evidence type="ECO:0000256" key="1">
    <source>
        <dbReference type="SAM" id="Phobius"/>
    </source>
</evidence>
<keyword evidence="4" id="KW-1185">Reference proteome</keyword>
<feature type="transmembrane region" description="Helical" evidence="1">
    <location>
        <begin position="46"/>
        <end position="63"/>
    </location>
</feature>
<dbReference type="STRING" id="584787.GCA_001247655_03890"/>
<feature type="transmembrane region" description="Helical" evidence="1">
    <location>
        <begin position="100"/>
        <end position="117"/>
    </location>
</feature>
<dbReference type="InterPro" id="IPR009936">
    <property type="entry name" value="DUF1468"/>
</dbReference>
<dbReference type="EMBL" id="RJUL01000006">
    <property type="protein sequence ID" value="ROQ25065.1"/>
    <property type="molecule type" value="Genomic_DNA"/>
</dbReference>
<sequence length="155" mass="16889">MNITKDSLGAFLFLVFSLAYGFYAWQIVPLPIEVRDAVTSSTLPKIYAGLGALFSLLALVLSFTEAKSEAKGAGFSRRAMARTAALLGLMLLYALAMEPLGFMVATLAFLLAGYWVMGERRVKVLLLASVPVVVLFWLVMTRLLGIYLVSGSLWS</sequence>
<organism evidence="3 4">
    <name type="scientific">Gallaecimonas pentaromativorans</name>
    <dbReference type="NCBI Taxonomy" id="584787"/>
    <lineage>
        <taxon>Bacteria</taxon>
        <taxon>Pseudomonadati</taxon>
        <taxon>Pseudomonadota</taxon>
        <taxon>Gammaproteobacteria</taxon>
        <taxon>Enterobacterales</taxon>
        <taxon>Gallaecimonadaceae</taxon>
        <taxon>Gallaecimonas</taxon>
    </lineage>
</organism>
<evidence type="ECO:0000313" key="4">
    <source>
        <dbReference type="Proteomes" id="UP000268033"/>
    </source>
</evidence>
<keyword evidence="1" id="KW-1133">Transmembrane helix</keyword>
<feature type="transmembrane region" description="Helical" evidence="1">
    <location>
        <begin position="124"/>
        <end position="149"/>
    </location>
</feature>
<dbReference type="RefSeq" id="WP_123421901.1">
    <property type="nucleotide sequence ID" value="NZ_JBLXAC010000006.1"/>
</dbReference>
<accession>A0A3N1P934</accession>
<name>A0A3N1P934_9GAMM</name>
<reference evidence="3 4" key="1">
    <citation type="submission" date="2018-11" db="EMBL/GenBank/DDBJ databases">
        <title>Genomic Encyclopedia of Type Strains, Phase IV (KMG-IV): sequencing the most valuable type-strain genomes for metagenomic binning, comparative biology and taxonomic classification.</title>
        <authorList>
            <person name="Goeker M."/>
        </authorList>
    </citation>
    <scope>NUCLEOTIDE SEQUENCE [LARGE SCALE GENOMIC DNA]</scope>
    <source>
        <strain evidence="3 4">DSM 21945</strain>
    </source>
</reference>